<evidence type="ECO:0000256" key="1">
    <source>
        <dbReference type="SAM" id="MobiDB-lite"/>
    </source>
</evidence>
<accession>A0A077M3B2</accession>
<evidence type="ECO:0008006" key="5">
    <source>
        <dbReference type="Google" id="ProtNLM"/>
    </source>
</evidence>
<dbReference type="RefSeq" id="WP_048548080.1">
    <property type="nucleotide sequence ID" value="NZ_HF571038.1"/>
</dbReference>
<gene>
    <name evidence="3" type="ORF">BN13_1180006</name>
</gene>
<feature type="transmembrane region" description="Helical" evidence="2">
    <location>
        <begin position="243"/>
        <end position="267"/>
    </location>
</feature>
<protein>
    <recommendedName>
        <fullName evidence="5">Secreted protein</fullName>
    </recommendedName>
</protein>
<keyword evidence="2" id="KW-1133">Transmembrane helix</keyword>
<dbReference type="Proteomes" id="UP000035720">
    <property type="component" value="Unassembled WGS sequence"/>
</dbReference>
<keyword evidence="2" id="KW-0472">Membrane</keyword>
<comment type="caution">
    <text evidence="3">The sequence shown here is derived from an EMBL/GenBank/DDBJ whole genome shotgun (WGS) entry which is preliminary data.</text>
</comment>
<proteinExistence type="predicted"/>
<feature type="region of interest" description="Disordered" evidence="1">
    <location>
        <begin position="1"/>
        <end position="29"/>
    </location>
</feature>
<evidence type="ECO:0000313" key="4">
    <source>
        <dbReference type="Proteomes" id="UP000035720"/>
    </source>
</evidence>
<keyword evidence="4" id="KW-1185">Reference proteome</keyword>
<keyword evidence="2" id="KW-0812">Transmembrane</keyword>
<feature type="transmembrane region" description="Helical" evidence="2">
    <location>
        <begin position="50"/>
        <end position="70"/>
    </location>
</feature>
<evidence type="ECO:0000256" key="2">
    <source>
        <dbReference type="SAM" id="Phobius"/>
    </source>
</evidence>
<feature type="transmembrane region" description="Helical" evidence="2">
    <location>
        <begin position="214"/>
        <end position="237"/>
    </location>
</feature>
<dbReference type="EMBL" id="CAJC01000022">
    <property type="protein sequence ID" value="CCI51706.1"/>
    <property type="molecule type" value="Genomic_DNA"/>
</dbReference>
<evidence type="ECO:0000313" key="3">
    <source>
        <dbReference type="EMBL" id="CCI51706.1"/>
    </source>
</evidence>
<name>A0A077M3B2_9MICO</name>
<sequence>MTQIATAPTTISTGPAPGTPAAAGTTTSAAERRATARRHFFTGTPGRMRILAVVASLACLGFALSGFFALRALDSSVNRAAANTEQVVRVQQIYADLLRADAATTNGFLQGGLEPVDLRSTYDSAMARVSRNIAEAANAQPADGEALSLLNERLGTYVTYVDQARTYNRQVLPVGAQYLTLASDQLRTDILPIVDNLRAANQDRAQTELGAGKVAALALGMGVLTLGLLGLIGWWLAQKTHRILSLPLAAAFALVAGGVGLTLTMMASTASTMSTVRDGDFSSAVNLASARAAAYDAKSNEALTLVKRGSGAANQAAYEKALAAALDAVDKAGFGPGKPPGLAARLGTYSTLHDAIRKADDSGDWDKAVALATSTKSGSANAAFDEFDAGSEGKLKDKASSAIAALDGLQRPLFPWLVGLAGILAALAAARSMTPRIEEYR</sequence>
<dbReference type="OrthoDB" id="3218196at2"/>
<reference evidence="3 4" key="1">
    <citation type="journal article" date="2013" name="ISME J.">
        <title>A metabolic model for members of the genus Tetrasphaera involved in enhanced biological phosphorus removal.</title>
        <authorList>
            <person name="Kristiansen R."/>
            <person name="Nguyen H.T.T."/>
            <person name="Saunders A.M."/>
            <person name="Nielsen J.L."/>
            <person name="Wimmer R."/>
            <person name="Le V.Q."/>
            <person name="McIlroy S.J."/>
            <person name="Petrovski S."/>
            <person name="Seviour R.J."/>
            <person name="Calteau A."/>
            <person name="Nielsen K.L."/>
            <person name="Nielsen P.H."/>
        </authorList>
    </citation>
    <scope>NUCLEOTIDE SEQUENCE [LARGE SCALE GENOMIC DNA]</scope>
    <source>
        <strain evidence="3 4">Ben 74</strain>
    </source>
</reference>
<dbReference type="STRING" id="1193518.BN13_1180006"/>
<dbReference type="AlphaFoldDB" id="A0A077M3B2"/>
<feature type="transmembrane region" description="Helical" evidence="2">
    <location>
        <begin position="413"/>
        <end position="433"/>
    </location>
</feature>
<organism evidence="3 4">
    <name type="scientific">Nostocoides jenkinsii Ben 74</name>
    <dbReference type="NCBI Taxonomy" id="1193518"/>
    <lineage>
        <taxon>Bacteria</taxon>
        <taxon>Bacillati</taxon>
        <taxon>Actinomycetota</taxon>
        <taxon>Actinomycetes</taxon>
        <taxon>Micrococcales</taxon>
        <taxon>Intrasporangiaceae</taxon>
        <taxon>Nostocoides</taxon>
    </lineage>
</organism>